<feature type="domain" description="THIF-type NAD/FAD binding fold" evidence="1">
    <location>
        <begin position="21"/>
        <end position="226"/>
    </location>
</feature>
<dbReference type="RefSeq" id="WP_184115199.1">
    <property type="nucleotide sequence ID" value="NZ_JBHSAK010000005.1"/>
</dbReference>
<dbReference type="EMBL" id="JACHFK010000014">
    <property type="protein sequence ID" value="MBB5378587.1"/>
    <property type="molecule type" value="Genomic_DNA"/>
</dbReference>
<dbReference type="Gene3D" id="3.40.50.720">
    <property type="entry name" value="NAD(P)-binding Rossmann-like Domain"/>
    <property type="match status" value="1"/>
</dbReference>
<evidence type="ECO:0000313" key="3">
    <source>
        <dbReference type="Proteomes" id="UP000539473"/>
    </source>
</evidence>
<dbReference type="Proteomes" id="UP000539473">
    <property type="component" value="Unassembled WGS sequence"/>
</dbReference>
<dbReference type="AlphaFoldDB" id="A0A7W8KI93"/>
<proteinExistence type="predicted"/>
<organism evidence="2 3">
    <name type="scientific">Deinococcus metalli</name>
    <dbReference type="NCBI Taxonomy" id="1141878"/>
    <lineage>
        <taxon>Bacteria</taxon>
        <taxon>Thermotogati</taxon>
        <taxon>Deinococcota</taxon>
        <taxon>Deinococci</taxon>
        <taxon>Deinococcales</taxon>
        <taxon>Deinococcaceae</taxon>
        <taxon>Deinococcus</taxon>
    </lineage>
</organism>
<dbReference type="InterPro" id="IPR000594">
    <property type="entry name" value="ThiF_NAD_FAD-bd"/>
</dbReference>
<protein>
    <recommendedName>
        <fullName evidence="1">THIF-type NAD/FAD binding fold domain-containing protein</fullName>
    </recommendedName>
</protein>
<comment type="caution">
    <text evidence="2">The sequence shown here is derived from an EMBL/GenBank/DDBJ whole genome shotgun (WGS) entry which is preliminary data.</text>
</comment>
<name>A0A7W8KI93_9DEIO</name>
<accession>A0A7W8KI93</accession>
<dbReference type="Pfam" id="PF00899">
    <property type="entry name" value="ThiF"/>
    <property type="match status" value="1"/>
</dbReference>
<dbReference type="GO" id="GO:0008641">
    <property type="term" value="F:ubiquitin-like modifier activating enzyme activity"/>
    <property type="evidence" value="ECO:0007669"/>
    <property type="project" value="InterPro"/>
</dbReference>
<evidence type="ECO:0000313" key="2">
    <source>
        <dbReference type="EMBL" id="MBB5378587.1"/>
    </source>
</evidence>
<dbReference type="InterPro" id="IPR035985">
    <property type="entry name" value="Ubiquitin-activating_enz"/>
</dbReference>
<dbReference type="SUPFAM" id="SSF69572">
    <property type="entry name" value="Activating enzymes of the ubiquitin-like proteins"/>
    <property type="match status" value="1"/>
</dbReference>
<gene>
    <name evidence="2" type="ORF">HNQ07_004094</name>
</gene>
<evidence type="ECO:0000259" key="1">
    <source>
        <dbReference type="Pfam" id="PF00899"/>
    </source>
</evidence>
<reference evidence="2 3" key="1">
    <citation type="submission" date="2020-08" db="EMBL/GenBank/DDBJ databases">
        <title>Genomic Encyclopedia of Type Strains, Phase IV (KMG-IV): sequencing the most valuable type-strain genomes for metagenomic binning, comparative biology and taxonomic classification.</title>
        <authorList>
            <person name="Goeker M."/>
        </authorList>
    </citation>
    <scope>NUCLEOTIDE SEQUENCE [LARGE SCALE GENOMIC DNA]</scope>
    <source>
        <strain evidence="2 3">DSM 27521</strain>
    </source>
</reference>
<sequence length="261" mass="28585">MTAGWVVKFNPPKVVNFKSPLTDQDDLDQQKASRATQKLAGSGVTLTPRDVSWDAWAAAHPDEERDLVLSCVDNNEARHAIQRTMPGVILSASTSGMRAQVVAFERRPGEACLRCRNPVEAIASDEVVISRLRAQDAATRARLAVDQGIHPDDLERYLNDPQKHCGLISGETLQRFGHGSGERAWSVGFVSVMAGVMLAAEYVRRSLGVPAHRLSGSGNLARFQFWFPDSSLNTTCHWPQAADCVCTRPSYRAAVAAHPWP</sequence>